<organism evidence="2 3">
    <name type="scientific">Gossypium mustelinum</name>
    <name type="common">Cotton</name>
    <name type="synonym">Gossypium caicoense</name>
    <dbReference type="NCBI Taxonomy" id="34275"/>
    <lineage>
        <taxon>Eukaryota</taxon>
        <taxon>Viridiplantae</taxon>
        <taxon>Streptophyta</taxon>
        <taxon>Embryophyta</taxon>
        <taxon>Tracheophyta</taxon>
        <taxon>Spermatophyta</taxon>
        <taxon>Magnoliopsida</taxon>
        <taxon>eudicotyledons</taxon>
        <taxon>Gunneridae</taxon>
        <taxon>Pentapetalae</taxon>
        <taxon>rosids</taxon>
        <taxon>malvids</taxon>
        <taxon>Malvales</taxon>
        <taxon>Malvaceae</taxon>
        <taxon>Malvoideae</taxon>
        <taxon>Gossypium</taxon>
    </lineage>
</organism>
<reference evidence="2 3" key="1">
    <citation type="submission" date="2019-07" db="EMBL/GenBank/DDBJ databases">
        <title>WGS assembly of Gossypium mustelinum.</title>
        <authorList>
            <person name="Chen Z.J."/>
            <person name="Sreedasyam A."/>
            <person name="Ando A."/>
            <person name="Song Q."/>
            <person name="De L."/>
            <person name="Hulse-Kemp A."/>
            <person name="Ding M."/>
            <person name="Ye W."/>
            <person name="Kirkbride R."/>
            <person name="Jenkins J."/>
            <person name="Plott C."/>
            <person name="Lovell J."/>
            <person name="Lin Y.-M."/>
            <person name="Vaughn R."/>
            <person name="Liu B."/>
            <person name="Li W."/>
            <person name="Simpson S."/>
            <person name="Scheffler B."/>
            <person name="Saski C."/>
            <person name="Grover C."/>
            <person name="Hu G."/>
            <person name="Conover J."/>
            <person name="Carlson J."/>
            <person name="Shu S."/>
            <person name="Boston L."/>
            <person name="Williams M."/>
            <person name="Peterson D."/>
            <person name="Mcgee K."/>
            <person name="Jones D."/>
            <person name="Wendel J."/>
            <person name="Stelly D."/>
            <person name="Grimwood J."/>
            <person name="Schmutz J."/>
        </authorList>
    </citation>
    <scope>NUCLEOTIDE SEQUENCE [LARGE SCALE GENOMIC DNA]</scope>
    <source>
        <strain evidence="2">1408120.09</strain>
    </source>
</reference>
<feature type="signal peptide" evidence="1">
    <location>
        <begin position="1"/>
        <end position="28"/>
    </location>
</feature>
<evidence type="ECO:0000313" key="2">
    <source>
        <dbReference type="EMBL" id="TYJ30840.1"/>
    </source>
</evidence>
<gene>
    <name evidence="2" type="ORF">E1A91_A06G156600v1</name>
</gene>
<name>A0A5D2YYJ3_GOSMU</name>
<feature type="chain" id="PRO_5022741554" evidence="1">
    <location>
        <begin position="29"/>
        <end position="56"/>
    </location>
</feature>
<keyword evidence="1" id="KW-0732">Signal</keyword>
<sequence length="56" mass="6661">MANLLVKQFPHLPRLCFLFFFLLKNSVTDSKLKIQNPINPFTTNNKFQPETEIPYY</sequence>
<keyword evidence="3" id="KW-1185">Reference proteome</keyword>
<dbReference type="Proteomes" id="UP000323597">
    <property type="component" value="Chromosome A06"/>
</dbReference>
<dbReference type="AlphaFoldDB" id="A0A5D2YYJ3"/>
<accession>A0A5D2YYJ3</accession>
<dbReference type="EMBL" id="CM017641">
    <property type="protein sequence ID" value="TYJ30840.1"/>
    <property type="molecule type" value="Genomic_DNA"/>
</dbReference>
<protein>
    <submittedName>
        <fullName evidence="2">Uncharacterized protein</fullName>
    </submittedName>
</protein>
<evidence type="ECO:0000256" key="1">
    <source>
        <dbReference type="SAM" id="SignalP"/>
    </source>
</evidence>
<evidence type="ECO:0000313" key="3">
    <source>
        <dbReference type="Proteomes" id="UP000323597"/>
    </source>
</evidence>
<proteinExistence type="predicted"/>